<dbReference type="GO" id="GO:0000272">
    <property type="term" value="P:polysaccharide catabolic process"/>
    <property type="evidence" value="ECO:0007669"/>
    <property type="project" value="TreeGrafter"/>
</dbReference>
<dbReference type="SUPFAM" id="SSF51445">
    <property type="entry name" value="(Trans)glycosidases"/>
    <property type="match status" value="1"/>
</dbReference>
<evidence type="ECO:0000256" key="6">
    <source>
        <dbReference type="ARBA" id="ARBA00023277"/>
    </source>
</evidence>
<evidence type="ECO:0000256" key="1">
    <source>
        <dbReference type="ARBA" id="ARBA00001462"/>
    </source>
</evidence>
<dbReference type="PANTHER" id="PTHR43576:SF2">
    <property type="entry name" value="INTRACELLULAR EXO-ALPHA-L-ARABINOFURANOSIDASE 2"/>
    <property type="match status" value="1"/>
</dbReference>
<organism evidence="9">
    <name type="scientific">uncultured Phycisphaerae bacterium</name>
    <dbReference type="NCBI Taxonomy" id="904963"/>
    <lineage>
        <taxon>Bacteria</taxon>
        <taxon>Pseudomonadati</taxon>
        <taxon>Planctomycetota</taxon>
        <taxon>Phycisphaerae</taxon>
        <taxon>environmental samples</taxon>
    </lineage>
</organism>
<dbReference type="Pfam" id="PF22848">
    <property type="entry name" value="ASD1_dom"/>
    <property type="match status" value="1"/>
</dbReference>
<dbReference type="InterPro" id="IPR010720">
    <property type="entry name" value="Alpha-L-AF_C"/>
</dbReference>
<evidence type="ECO:0000256" key="7">
    <source>
        <dbReference type="ARBA" id="ARBA00023295"/>
    </source>
</evidence>
<comment type="subunit">
    <text evidence="3">Homohexamer; trimer of dimers.</text>
</comment>
<comment type="catalytic activity">
    <reaction evidence="1">
        <text>Hydrolysis of terminal non-reducing alpha-L-arabinofuranoside residues in alpha-L-arabinosides.</text>
        <dbReference type="EC" id="3.2.1.55"/>
    </reaction>
</comment>
<dbReference type="InterPro" id="IPR017853">
    <property type="entry name" value="GH"/>
</dbReference>
<dbReference type="EC" id="3.2.1.55" evidence="4"/>
<evidence type="ECO:0000256" key="3">
    <source>
        <dbReference type="ARBA" id="ARBA00011165"/>
    </source>
</evidence>
<protein>
    <recommendedName>
        <fullName evidence="4">non-reducing end alpha-L-arabinofuranosidase</fullName>
        <ecNumber evidence="4">3.2.1.55</ecNumber>
    </recommendedName>
</protein>
<keyword evidence="7 9" id="KW-0326">Glycosidase</keyword>
<keyword evidence="5 9" id="KW-0378">Hydrolase</keyword>
<dbReference type="GO" id="GO:0046556">
    <property type="term" value="F:alpha-L-arabinofuranosidase activity"/>
    <property type="evidence" value="ECO:0007669"/>
    <property type="project" value="UniProtKB-EC"/>
</dbReference>
<evidence type="ECO:0000256" key="5">
    <source>
        <dbReference type="ARBA" id="ARBA00022801"/>
    </source>
</evidence>
<evidence type="ECO:0000256" key="4">
    <source>
        <dbReference type="ARBA" id="ARBA00012670"/>
    </source>
</evidence>
<dbReference type="InterPro" id="IPR055235">
    <property type="entry name" value="ASD1_cat"/>
</dbReference>
<evidence type="ECO:0000256" key="2">
    <source>
        <dbReference type="ARBA" id="ARBA00007186"/>
    </source>
</evidence>
<evidence type="ECO:0000259" key="8">
    <source>
        <dbReference type="SMART" id="SM00813"/>
    </source>
</evidence>
<sequence>MPRARITVLADEPIGLIRPELHGHFAEHLGGCIEDGLWVGDDSAIPNVGGFRTDVLEALKPLRVPVLRWPGGCYADDYHWEDGVGPRRDRPRRVNLWWGHNVETNCFGTHEFIQLCRHLGAAPYFAGNVGSGTPREMRDWMEYCNFNGDSTLARRRAANGSPQPFGVRVWGVGNENWGCGGNFCPEDYAREFKRFGTYLGPFGGVQPYLIACGPDGNNPDWTRRFLAKYFATPQHAMGGGRLGAVAAHYYCGTAGPSATEYTTGQWYELLDKALRMDDLVRTQRATIDSFDPQRKVGLVIDEWGTWHLPTPGSTPLWQQSTLRDALAAALTLDVFHRHAEKLVMCNLAQLVNVLQSLVLTRAEKMVLTPTYHVFRMYQPHQGGQSLRTSFEAQPVTFALGNEKRQMPGLIGSASTRAGVLTLSVVNPHESLPAEAQIDLRGFAARSATVAELSDDDLTAHNTFENPDALTPESQDLEPDDAQWRHVFAPASVTVIRFAAG</sequence>
<accession>A0A6J4NPF1</accession>
<dbReference type="Pfam" id="PF06964">
    <property type="entry name" value="Alpha-L-AF_C"/>
    <property type="match status" value="1"/>
</dbReference>
<dbReference type="InterPro" id="IPR013780">
    <property type="entry name" value="Glyco_hydro_b"/>
</dbReference>
<dbReference type="SUPFAM" id="SSF51011">
    <property type="entry name" value="Glycosyl hydrolase domain"/>
    <property type="match status" value="1"/>
</dbReference>
<dbReference type="Gene3D" id="2.60.40.1180">
    <property type="entry name" value="Golgi alpha-mannosidase II"/>
    <property type="match status" value="1"/>
</dbReference>
<dbReference type="EMBL" id="CADCUQ010000301">
    <property type="protein sequence ID" value="CAA9393672.1"/>
    <property type="molecule type" value="Genomic_DNA"/>
</dbReference>
<feature type="domain" description="Alpha-L-arabinofuranosidase C-terminal" evidence="8">
    <location>
        <begin position="301"/>
        <end position="491"/>
    </location>
</feature>
<proteinExistence type="inferred from homology"/>
<keyword evidence="6" id="KW-0119">Carbohydrate metabolism</keyword>
<dbReference type="PANTHER" id="PTHR43576">
    <property type="entry name" value="ALPHA-L-ARABINOFURANOSIDASE C-RELATED"/>
    <property type="match status" value="1"/>
</dbReference>
<comment type="similarity">
    <text evidence="2">Belongs to the glycosyl hydrolase 51 family.</text>
</comment>
<name>A0A6J4NPF1_9BACT</name>
<dbReference type="SMART" id="SM00813">
    <property type="entry name" value="Alpha-L-AF_C"/>
    <property type="match status" value="1"/>
</dbReference>
<dbReference type="AlphaFoldDB" id="A0A6J4NPF1"/>
<gene>
    <name evidence="9" type="ORF">AVDCRST_MAG64-1312</name>
</gene>
<evidence type="ECO:0000313" key="9">
    <source>
        <dbReference type="EMBL" id="CAA9393672.1"/>
    </source>
</evidence>
<dbReference type="GO" id="GO:0046373">
    <property type="term" value="P:L-arabinose metabolic process"/>
    <property type="evidence" value="ECO:0007669"/>
    <property type="project" value="InterPro"/>
</dbReference>
<reference evidence="9" key="1">
    <citation type="submission" date="2020-02" db="EMBL/GenBank/DDBJ databases">
        <authorList>
            <person name="Meier V. D."/>
        </authorList>
    </citation>
    <scope>NUCLEOTIDE SEQUENCE</scope>
    <source>
        <strain evidence="9">AVDCRST_MAG64</strain>
    </source>
</reference>
<dbReference type="Gene3D" id="3.20.20.80">
    <property type="entry name" value="Glycosidases"/>
    <property type="match status" value="1"/>
</dbReference>